<dbReference type="EMBL" id="SACQ01000002">
    <property type="protein sequence ID" value="RVU31471.1"/>
    <property type="molecule type" value="Genomic_DNA"/>
</dbReference>
<dbReference type="GO" id="GO:0032153">
    <property type="term" value="C:cell division site"/>
    <property type="evidence" value="ECO:0007669"/>
    <property type="project" value="TreeGrafter"/>
</dbReference>
<dbReference type="InterPro" id="IPR036680">
    <property type="entry name" value="SPOR-like_sf"/>
</dbReference>
<dbReference type="PANTHER" id="PTHR38687">
    <property type="entry name" value="CELL DIVISION PROTEIN DEDD-RELATED"/>
    <property type="match status" value="1"/>
</dbReference>
<dbReference type="PROSITE" id="PS51724">
    <property type="entry name" value="SPOR"/>
    <property type="match status" value="1"/>
</dbReference>
<gene>
    <name evidence="3" type="ORF">EOE65_05675</name>
</gene>
<protein>
    <recommendedName>
        <fullName evidence="2">SPOR domain-containing protein</fullName>
    </recommendedName>
</protein>
<evidence type="ECO:0000313" key="4">
    <source>
        <dbReference type="Proteomes" id="UP000282818"/>
    </source>
</evidence>
<dbReference type="Pfam" id="PF05036">
    <property type="entry name" value="SPOR"/>
    <property type="match status" value="1"/>
</dbReference>
<reference evidence="3 4" key="1">
    <citation type="submission" date="2019-01" db="EMBL/GenBank/DDBJ databases">
        <authorList>
            <person name="Chen W.-M."/>
        </authorList>
    </citation>
    <scope>NUCLEOTIDE SEQUENCE [LARGE SCALE GENOMIC DNA]</scope>
    <source>
        <strain evidence="3 4">HPM-16</strain>
    </source>
</reference>
<feature type="region of interest" description="Disordered" evidence="1">
    <location>
        <begin position="64"/>
        <end position="132"/>
    </location>
</feature>
<dbReference type="PANTHER" id="PTHR38687:SF1">
    <property type="entry name" value="CELL DIVISION PROTEIN DEDD"/>
    <property type="match status" value="1"/>
</dbReference>
<dbReference type="GO" id="GO:0032506">
    <property type="term" value="P:cytokinetic process"/>
    <property type="evidence" value="ECO:0007669"/>
    <property type="project" value="TreeGrafter"/>
</dbReference>
<keyword evidence="4" id="KW-1185">Reference proteome</keyword>
<dbReference type="Proteomes" id="UP000282818">
    <property type="component" value="Unassembled WGS sequence"/>
</dbReference>
<dbReference type="InterPro" id="IPR007730">
    <property type="entry name" value="SPOR-like_dom"/>
</dbReference>
<feature type="compositionally biased region" description="Pro residues" evidence="1">
    <location>
        <begin position="23"/>
        <end position="34"/>
    </location>
</feature>
<comment type="caution">
    <text evidence="3">The sequence shown here is derived from an EMBL/GenBank/DDBJ whole genome shotgun (WGS) entry which is preliminary data.</text>
</comment>
<evidence type="ECO:0000259" key="2">
    <source>
        <dbReference type="PROSITE" id="PS51724"/>
    </source>
</evidence>
<evidence type="ECO:0000256" key="1">
    <source>
        <dbReference type="SAM" id="MobiDB-lite"/>
    </source>
</evidence>
<proteinExistence type="predicted"/>
<evidence type="ECO:0000313" key="3">
    <source>
        <dbReference type="EMBL" id="RVU31471.1"/>
    </source>
</evidence>
<dbReference type="AlphaFoldDB" id="A0A437QA81"/>
<accession>A0A437QA81</accession>
<dbReference type="InterPro" id="IPR052521">
    <property type="entry name" value="Cell_div_SPOR-domain"/>
</dbReference>
<name>A0A437QA81_9GAMM</name>
<dbReference type="SUPFAM" id="SSF110997">
    <property type="entry name" value="Sporulation related repeat"/>
    <property type="match status" value="1"/>
</dbReference>
<dbReference type="Gene3D" id="3.30.70.1070">
    <property type="entry name" value="Sporulation related repeat"/>
    <property type="match status" value="1"/>
</dbReference>
<feature type="domain" description="SPOR" evidence="2">
    <location>
        <begin position="161"/>
        <end position="241"/>
    </location>
</feature>
<dbReference type="GO" id="GO:0030428">
    <property type="term" value="C:cell septum"/>
    <property type="evidence" value="ECO:0007669"/>
    <property type="project" value="TreeGrafter"/>
</dbReference>
<sequence length="241" mass="26412">MASRKDYAPQSRRQRKAPAKSAPKPPKAPQPAPKKVPWKLAITTFLVLAGLVFLLNQLLKVDSTPAQPAQVERSAPAPKPEPKAKPEPKPSQPKPVTATPKTEKTVVAQPKVVERSTKAAPTPPPAPPKPKEEKFTFYELLPESEVTPAQVDAYKSTPRTEKLSKTYLLQAGSFRSAADAEKMRAQLLLSGLPNVKTSRSDGKNGVWYRVRLGPFESRSALNKAQDKLARLNISAMKIQLD</sequence>
<dbReference type="RefSeq" id="WP_127693329.1">
    <property type="nucleotide sequence ID" value="NZ_SACQ01000002.1"/>
</dbReference>
<dbReference type="GO" id="GO:0042834">
    <property type="term" value="F:peptidoglycan binding"/>
    <property type="evidence" value="ECO:0007669"/>
    <property type="project" value="InterPro"/>
</dbReference>
<feature type="region of interest" description="Disordered" evidence="1">
    <location>
        <begin position="1"/>
        <end position="36"/>
    </location>
</feature>
<organism evidence="3 4">
    <name type="scientific">Neptunomonas marina</name>
    <dbReference type="NCBI Taxonomy" id="1815562"/>
    <lineage>
        <taxon>Bacteria</taxon>
        <taxon>Pseudomonadati</taxon>
        <taxon>Pseudomonadota</taxon>
        <taxon>Gammaproteobacteria</taxon>
        <taxon>Oceanospirillales</taxon>
        <taxon>Oceanospirillaceae</taxon>
        <taxon>Neptunomonas</taxon>
    </lineage>
</organism>